<dbReference type="Proteomes" id="UP000464675">
    <property type="component" value="Chromosome"/>
</dbReference>
<dbReference type="RefSeq" id="WP_161859764.1">
    <property type="nucleotide sequence ID" value="NZ_CP047491.1"/>
</dbReference>
<evidence type="ECO:0000313" key="3">
    <source>
        <dbReference type="Proteomes" id="UP000464675"/>
    </source>
</evidence>
<reference evidence="2 3" key="1">
    <citation type="submission" date="2020-01" db="EMBL/GenBank/DDBJ databases">
        <title>The possibility of degradation of plastic by Microbulbifer hydrolyticus IRE-31.</title>
        <authorList>
            <person name="Liu L."/>
        </authorList>
    </citation>
    <scope>NUCLEOTIDE SEQUENCE [LARGE SCALE GENOMIC DNA]</scope>
    <source>
        <strain evidence="2 3">IRE-31</strain>
    </source>
</reference>
<evidence type="ECO:0000313" key="1">
    <source>
        <dbReference type="EMBL" id="MBB5211951.1"/>
    </source>
</evidence>
<name>A0A6P1TI21_9GAMM</name>
<reference evidence="1 4" key="2">
    <citation type="submission" date="2020-08" db="EMBL/GenBank/DDBJ databases">
        <title>Genomic Encyclopedia of Type Strains, Phase IV (KMG-IV): sequencing the most valuable type-strain genomes for metagenomic binning, comparative biology and taxonomic classification.</title>
        <authorList>
            <person name="Goeker M."/>
        </authorList>
    </citation>
    <scope>NUCLEOTIDE SEQUENCE [LARGE SCALE GENOMIC DNA]</scope>
    <source>
        <strain evidence="1 4">DSM 11525</strain>
    </source>
</reference>
<sequence length="133" mass="15278">MKVIKTMRPHERGAKRFVERYGNRLCAVRYRKSECGAKVFTTVEVIVDERQKTPQGISLKAEHAQRLQQPVALKVHYEEAEIRRAIKHLGGKWSRQLQAWITTRDKAIILGLTHRIEDGLAESCTDIDASIEL</sequence>
<organism evidence="1 4">
    <name type="scientific">Microbulbifer hydrolyticus</name>
    <dbReference type="NCBI Taxonomy" id="48074"/>
    <lineage>
        <taxon>Bacteria</taxon>
        <taxon>Pseudomonadati</taxon>
        <taxon>Pseudomonadota</taxon>
        <taxon>Gammaproteobacteria</taxon>
        <taxon>Cellvibrionales</taxon>
        <taxon>Microbulbiferaceae</taxon>
        <taxon>Microbulbifer</taxon>
    </lineage>
</organism>
<accession>A0A6P1TI21</accession>
<dbReference type="OrthoDB" id="5801544at2"/>
<evidence type="ECO:0000313" key="2">
    <source>
        <dbReference type="EMBL" id="QHQ40472.1"/>
    </source>
</evidence>
<evidence type="ECO:0000313" key="4">
    <source>
        <dbReference type="Proteomes" id="UP000563601"/>
    </source>
</evidence>
<dbReference type="EMBL" id="JACHHR010000002">
    <property type="protein sequence ID" value="MBB5211951.1"/>
    <property type="molecule type" value="Genomic_DNA"/>
</dbReference>
<gene>
    <name evidence="2" type="ORF">GTQ55_16805</name>
    <name evidence="1" type="ORF">HNQ53_002169</name>
</gene>
<dbReference type="EMBL" id="CP047491">
    <property type="protein sequence ID" value="QHQ40472.1"/>
    <property type="molecule type" value="Genomic_DNA"/>
</dbReference>
<dbReference type="AlphaFoldDB" id="A0A6P1TI21"/>
<dbReference type="Proteomes" id="UP000563601">
    <property type="component" value="Unassembled WGS sequence"/>
</dbReference>
<proteinExistence type="predicted"/>
<keyword evidence="3" id="KW-1185">Reference proteome</keyword>
<protein>
    <submittedName>
        <fullName evidence="1">Uncharacterized protein</fullName>
    </submittedName>
</protein>